<proteinExistence type="predicted"/>
<dbReference type="GeneID" id="36399766"/>
<dbReference type="RefSeq" id="XP_024573641.1">
    <property type="nucleotide sequence ID" value="XM_024722578.1"/>
</dbReference>
<evidence type="ECO:0000313" key="1">
    <source>
        <dbReference type="EMBL" id="CEG37272.1"/>
    </source>
</evidence>
<name>A0A0P1A941_PLAHL</name>
<protein>
    <submittedName>
        <fullName evidence="1">Uncharacterized protein</fullName>
    </submittedName>
</protein>
<dbReference type="EMBL" id="CCYD01000261">
    <property type="protein sequence ID" value="CEG37272.1"/>
    <property type="molecule type" value="Genomic_DNA"/>
</dbReference>
<sequence>MIPEPDTGFRKRVAQRFRLRCLSDFFGAGDTWPSCNVFVDTYVDYTLQSPTVYTQAVILERLYKELTQVVRRVCPTRTHLARPCRCPYTLVLLPRLGRS</sequence>
<dbReference type="Proteomes" id="UP000054928">
    <property type="component" value="Unassembled WGS sequence"/>
</dbReference>
<reference evidence="2" key="1">
    <citation type="submission" date="2014-09" db="EMBL/GenBank/DDBJ databases">
        <authorList>
            <person name="Sharma Rahul"/>
            <person name="Thines Marco"/>
        </authorList>
    </citation>
    <scope>NUCLEOTIDE SEQUENCE [LARGE SCALE GENOMIC DNA]</scope>
</reference>
<keyword evidence="2" id="KW-1185">Reference proteome</keyword>
<evidence type="ECO:0000313" key="2">
    <source>
        <dbReference type="Proteomes" id="UP000054928"/>
    </source>
</evidence>
<accession>A0A0P1A941</accession>
<dbReference type="AlphaFoldDB" id="A0A0P1A941"/>
<organism evidence="1 2">
    <name type="scientific">Plasmopara halstedii</name>
    <name type="common">Downy mildew of sunflower</name>
    <dbReference type="NCBI Taxonomy" id="4781"/>
    <lineage>
        <taxon>Eukaryota</taxon>
        <taxon>Sar</taxon>
        <taxon>Stramenopiles</taxon>
        <taxon>Oomycota</taxon>
        <taxon>Peronosporomycetes</taxon>
        <taxon>Peronosporales</taxon>
        <taxon>Peronosporaceae</taxon>
        <taxon>Plasmopara</taxon>
    </lineage>
</organism>